<evidence type="ECO:0000313" key="4">
    <source>
        <dbReference type="Proteomes" id="UP000515512"/>
    </source>
</evidence>
<dbReference type="RefSeq" id="WP_181580533.1">
    <property type="nucleotide sequence ID" value="NZ_CP059399.1"/>
</dbReference>
<sequence length="236" mass="25965">MTNPQQQMTDKRRQWEAWARRKFGDNETQARAAVDAALRAAASGASSQEAAAAGLAAGQAHEEPDVPPELLEPAPRGTVVGYARRIRQQQQISDVGSLQTLEFRVEPLRGPSLVVQMRGFLLEGSLTDGDVVEVPIRRRRGTFVRAGRLFNRTTGSTVEMRRGLWGSMSVAETMYGRVLARTFYFLFFAVFFAFVAVFAGAVLYGTVWRDDAGQPDPPSWFCATAEKIGFDSVPGC</sequence>
<evidence type="ECO:0000313" key="3">
    <source>
        <dbReference type="EMBL" id="QLY29329.1"/>
    </source>
</evidence>
<protein>
    <submittedName>
        <fullName evidence="3">Uncharacterized protein</fullName>
    </submittedName>
</protein>
<dbReference type="EMBL" id="CP059399">
    <property type="protein sequence ID" value="QLY29329.1"/>
    <property type="molecule type" value="Genomic_DNA"/>
</dbReference>
<organism evidence="3 4">
    <name type="scientific">Nocardia huaxiensis</name>
    <dbReference type="NCBI Taxonomy" id="2755382"/>
    <lineage>
        <taxon>Bacteria</taxon>
        <taxon>Bacillati</taxon>
        <taxon>Actinomycetota</taxon>
        <taxon>Actinomycetes</taxon>
        <taxon>Mycobacteriales</taxon>
        <taxon>Nocardiaceae</taxon>
        <taxon>Nocardia</taxon>
    </lineage>
</organism>
<feature type="transmembrane region" description="Helical" evidence="2">
    <location>
        <begin position="183"/>
        <end position="207"/>
    </location>
</feature>
<dbReference type="KEGG" id="nhu:H0264_29235"/>
<feature type="region of interest" description="Disordered" evidence="1">
    <location>
        <begin position="52"/>
        <end position="74"/>
    </location>
</feature>
<dbReference type="AlphaFoldDB" id="A0A7D6ZUW9"/>
<accession>A0A7D6ZUW9</accession>
<keyword evidence="2" id="KW-0812">Transmembrane</keyword>
<proteinExistence type="predicted"/>
<keyword evidence="4" id="KW-1185">Reference proteome</keyword>
<evidence type="ECO:0000256" key="2">
    <source>
        <dbReference type="SAM" id="Phobius"/>
    </source>
</evidence>
<evidence type="ECO:0000256" key="1">
    <source>
        <dbReference type="SAM" id="MobiDB-lite"/>
    </source>
</evidence>
<dbReference type="Proteomes" id="UP000515512">
    <property type="component" value="Chromosome"/>
</dbReference>
<keyword evidence="2" id="KW-0472">Membrane</keyword>
<keyword evidence="2" id="KW-1133">Transmembrane helix</keyword>
<gene>
    <name evidence="3" type="ORF">H0264_29235</name>
</gene>
<name>A0A7D6ZUW9_9NOCA</name>
<reference evidence="3 4" key="1">
    <citation type="submission" date="2020-07" db="EMBL/GenBank/DDBJ databases">
        <authorList>
            <person name="Zhuang K."/>
            <person name="Ran Y."/>
        </authorList>
    </citation>
    <scope>NUCLEOTIDE SEQUENCE [LARGE SCALE GENOMIC DNA]</scope>
    <source>
        <strain evidence="3 4">WCH-YHL-001</strain>
    </source>
</reference>